<name>A0AAD3TBB7_NEPGR</name>
<sequence length="168" mass="17975">MPYAVAPCCAPLSADVVLPVVAADVEVLDSISNDVIVDQALDQVSFSKRVRFAPEILAAEDLSCGSHRRMLAPCSDICHPVKFRRSNIGILASVDVPVDDDPNPGADIECHDLTIPSSDGAPPEMEPASVIDPDLTPSPISRILKKYVGSPNRAKKKTQCKTKPCKSK</sequence>
<comment type="caution">
    <text evidence="2">The sequence shown here is derived from an EMBL/GenBank/DDBJ whole genome shotgun (WGS) entry which is preliminary data.</text>
</comment>
<keyword evidence="3" id="KW-1185">Reference proteome</keyword>
<accession>A0AAD3TBB7</accession>
<organism evidence="2 3">
    <name type="scientific">Nepenthes gracilis</name>
    <name type="common">Slender pitcher plant</name>
    <dbReference type="NCBI Taxonomy" id="150966"/>
    <lineage>
        <taxon>Eukaryota</taxon>
        <taxon>Viridiplantae</taxon>
        <taxon>Streptophyta</taxon>
        <taxon>Embryophyta</taxon>
        <taxon>Tracheophyta</taxon>
        <taxon>Spermatophyta</taxon>
        <taxon>Magnoliopsida</taxon>
        <taxon>eudicotyledons</taxon>
        <taxon>Gunneridae</taxon>
        <taxon>Pentapetalae</taxon>
        <taxon>Caryophyllales</taxon>
        <taxon>Nepenthaceae</taxon>
        <taxon>Nepenthes</taxon>
    </lineage>
</organism>
<gene>
    <name evidence="2" type="ORF">Nepgr_027195</name>
</gene>
<evidence type="ECO:0000313" key="2">
    <source>
        <dbReference type="EMBL" id="GMH25352.1"/>
    </source>
</evidence>
<dbReference type="AlphaFoldDB" id="A0AAD3TBB7"/>
<evidence type="ECO:0000256" key="1">
    <source>
        <dbReference type="SAM" id="MobiDB-lite"/>
    </source>
</evidence>
<feature type="compositionally biased region" description="Basic residues" evidence="1">
    <location>
        <begin position="153"/>
        <end position="168"/>
    </location>
</feature>
<proteinExistence type="predicted"/>
<dbReference type="Proteomes" id="UP001279734">
    <property type="component" value="Unassembled WGS sequence"/>
</dbReference>
<protein>
    <submittedName>
        <fullName evidence="2">Uncharacterized protein</fullName>
    </submittedName>
</protein>
<evidence type="ECO:0000313" key="3">
    <source>
        <dbReference type="Proteomes" id="UP001279734"/>
    </source>
</evidence>
<reference evidence="2" key="1">
    <citation type="submission" date="2023-05" db="EMBL/GenBank/DDBJ databases">
        <title>Nepenthes gracilis genome sequencing.</title>
        <authorList>
            <person name="Fukushima K."/>
        </authorList>
    </citation>
    <scope>NUCLEOTIDE SEQUENCE</scope>
    <source>
        <strain evidence="2">SING2019-196</strain>
    </source>
</reference>
<dbReference type="EMBL" id="BSYO01000029">
    <property type="protein sequence ID" value="GMH25352.1"/>
    <property type="molecule type" value="Genomic_DNA"/>
</dbReference>
<feature type="region of interest" description="Disordered" evidence="1">
    <location>
        <begin position="116"/>
        <end position="168"/>
    </location>
</feature>